<dbReference type="Proteomes" id="UP000076580">
    <property type="component" value="Chromosome 01"/>
</dbReference>
<gene>
    <name evidence="5" type="ORF">DCS_01482</name>
</gene>
<evidence type="ECO:0000313" key="5">
    <source>
        <dbReference type="EMBL" id="KYK60345.1"/>
    </source>
</evidence>
<comment type="caution">
    <text evidence="5">The sequence shown here is derived from an EMBL/GenBank/DDBJ whole genome shotgun (WGS) entry which is preliminary data.</text>
</comment>
<dbReference type="EMBL" id="LAYC01000001">
    <property type="protein sequence ID" value="KYK60345.1"/>
    <property type="molecule type" value="Genomic_DNA"/>
</dbReference>
<keyword evidence="3" id="KW-0812">Transmembrane</keyword>
<sequence>MTGNYLAPRREASESSRLQTRIASNLAKGGKHTRNHINGSDDRGQPWVPACPGDDARITDVEACSPAFHARPRFCDAPKGRQRASNPLVNPPSSTRPPALNSPQRSAFNSTFPYLFQLGKAYLTFYKNGLKSVWGNRKLLREKLERTPAEDRPSVFRPYHVPESFSRADWVLLWRVRHDLLRLPLFGLMLIVIGEFTAFVVVYVDGVVPYTCRIPKQIYTSLQKAEQRRKAAFDELDGRHPHGALSPRLTAAVARKHVLRSLHLTGTMWDRLAFTPPGMWQLKGKLRMAFLEGDDRRLIVDGGPLELEPEELRIACSERGIDIIGKSETRLRALLGDWLRLTAAEDATERRRRMATLLLTRPENWPQQRNFAVPSWEL</sequence>
<evidence type="ECO:0000256" key="3">
    <source>
        <dbReference type="SAM" id="Phobius"/>
    </source>
</evidence>
<feature type="region of interest" description="Disordered" evidence="2">
    <location>
        <begin position="75"/>
        <end position="104"/>
    </location>
</feature>
<dbReference type="RefSeq" id="XP_040659697.1">
    <property type="nucleotide sequence ID" value="XM_040798814.1"/>
</dbReference>
<name>A0A151GTB4_DRECN</name>
<organism evidence="5 6">
    <name type="scientific">Drechmeria coniospora</name>
    <name type="common">Nematophagous fungus</name>
    <name type="synonym">Meria coniospora</name>
    <dbReference type="NCBI Taxonomy" id="98403"/>
    <lineage>
        <taxon>Eukaryota</taxon>
        <taxon>Fungi</taxon>
        <taxon>Dikarya</taxon>
        <taxon>Ascomycota</taxon>
        <taxon>Pezizomycotina</taxon>
        <taxon>Sordariomycetes</taxon>
        <taxon>Hypocreomycetidae</taxon>
        <taxon>Hypocreales</taxon>
        <taxon>Ophiocordycipitaceae</taxon>
        <taxon>Drechmeria</taxon>
    </lineage>
</organism>
<keyword evidence="1" id="KW-0496">Mitochondrion</keyword>
<dbReference type="Pfam" id="PF07766">
    <property type="entry name" value="LETM1_RBD"/>
    <property type="match status" value="1"/>
</dbReference>
<protein>
    <recommendedName>
        <fullName evidence="4">Letm1 RBD domain-containing protein</fullName>
    </recommendedName>
</protein>
<feature type="region of interest" description="Disordered" evidence="2">
    <location>
        <begin position="27"/>
        <end position="46"/>
    </location>
</feature>
<feature type="domain" description="Letm1 RBD" evidence="4">
    <location>
        <begin position="198"/>
        <end position="378"/>
    </location>
</feature>
<dbReference type="STRING" id="98403.A0A151GTB4"/>
<feature type="transmembrane region" description="Helical" evidence="3">
    <location>
        <begin position="183"/>
        <end position="204"/>
    </location>
</feature>
<proteinExistence type="predicted"/>
<dbReference type="PROSITE" id="PS51758">
    <property type="entry name" value="LETM1_RBD"/>
    <property type="match status" value="1"/>
</dbReference>
<dbReference type="InterPro" id="IPR033122">
    <property type="entry name" value="LETM1-like_RBD"/>
</dbReference>
<feature type="compositionally biased region" description="Polar residues" evidence="2">
    <location>
        <begin position="83"/>
        <end position="93"/>
    </location>
</feature>
<dbReference type="GeneID" id="63714125"/>
<evidence type="ECO:0000313" key="6">
    <source>
        <dbReference type="Proteomes" id="UP000076580"/>
    </source>
</evidence>
<keyword evidence="3" id="KW-1133">Transmembrane helix</keyword>
<keyword evidence="3" id="KW-0472">Membrane</keyword>
<accession>A0A151GTB4</accession>
<dbReference type="AlphaFoldDB" id="A0A151GTB4"/>
<keyword evidence="6" id="KW-1185">Reference proteome</keyword>
<reference evidence="5 6" key="1">
    <citation type="journal article" date="2016" name="Sci. Rep.">
        <title>Insights into Adaptations to a Near-Obligate Nematode Endoparasitic Lifestyle from the Finished Genome of Drechmeria coniospora.</title>
        <authorList>
            <person name="Zhang L."/>
            <person name="Zhou Z."/>
            <person name="Guo Q."/>
            <person name="Fokkens L."/>
            <person name="Miskei M."/>
            <person name="Pocsi I."/>
            <person name="Zhang W."/>
            <person name="Chen M."/>
            <person name="Wang L."/>
            <person name="Sun Y."/>
            <person name="Donzelli B.G."/>
            <person name="Gibson D.M."/>
            <person name="Nelson D.R."/>
            <person name="Luo J.G."/>
            <person name="Rep M."/>
            <person name="Liu H."/>
            <person name="Yang S."/>
            <person name="Wang J."/>
            <person name="Krasnoff S.B."/>
            <person name="Xu Y."/>
            <person name="Molnar I."/>
            <person name="Lin M."/>
        </authorList>
    </citation>
    <scope>NUCLEOTIDE SEQUENCE [LARGE SCALE GENOMIC DNA]</scope>
    <source>
        <strain evidence="5 6">ARSEF 6962</strain>
    </source>
</reference>
<dbReference type="GO" id="GO:0043022">
    <property type="term" value="F:ribosome binding"/>
    <property type="evidence" value="ECO:0007669"/>
    <property type="project" value="InterPro"/>
</dbReference>
<dbReference type="InParanoid" id="A0A151GTB4"/>
<evidence type="ECO:0000259" key="4">
    <source>
        <dbReference type="PROSITE" id="PS51758"/>
    </source>
</evidence>
<evidence type="ECO:0000256" key="2">
    <source>
        <dbReference type="SAM" id="MobiDB-lite"/>
    </source>
</evidence>
<evidence type="ECO:0000256" key="1">
    <source>
        <dbReference type="PROSITE-ProRule" id="PRU01094"/>
    </source>
</evidence>